<proteinExistence type="predicted"/>
<dbReference type="Proteomes" id="UP000307440">
    <property type="component" value="Unassembled WGS sequence"/>
</dbReference>
<gene>
    <name evidence="4" type="ORF">FA15DRAFT_662277</name>
</gene>
<keyword evidence="2" id="KW-0472">Membrane</keyword>
<dbReference type="PANTHER" id="PTHR36721">
    <property type="entry name" value="PROLINE-RICH FAMILY PROTEIN"/>
    <property type="match status" value="1"/>
</dbReference>
<evidence type="ECO:0000313" key="4">
    <source>
        <dbReference type="EMBL" id="TFK30335.1"/>
    </source>
</evidence>
<keyword evidence="2" id="KW-1133">Transmembrane helix</keyword>
<dbReference type="PANTHER" id="PTHR36721:SF1">
    <property type="entry name" value="OS04G0446401 PROTEIN"/>
    <property type="match status" value="1"/>
</dbReference>
<keyword evidence="3" id="KW-0732">Signal</keyword>
<feature type="compositionally biased region" description="Low complexity" evidence="1">
    <location>
        <begin position="222"/>
        <end position="251"/>
    </location>
</feature>
<feature type="region of interest" description="Disordered" evidence="1">
    <location>
        <begin position="394"/>
        <end position="423"/>
    </location>
</feature>
<protein>
    <recommendedName>
        <fullName evidence="6">Alpha/beta-hydrolase</fullName>
    </recommendedName>
</protein>
<feature type="compositionally biased region" description="Low complexity" evidence="1">
    <location>
        <begin position="397"/>
        <end position="414"/>
    </location>
</feature>
<evidence type="ECO:0000256" key="1">
    <source>
        <dbReference type="SAM" id="MobiDB-lite"/>
    </source>
</evidence>
<sequence length="612" mass="63360">MRACLYTFLFAVLFAVQSVQAFEFAHNDPTECGDFTVRWEGGSPPFRLLIIPPGGTLRNLSIPSTDYDGTAGSFTTPLLFEEGSPILFAMSDATGVTAGGITPALTVGEAEDDATCNTVDPGADFFYTLDSELQQCVDYPFTNFGGAVQPITVFGFVPGGPSFEVQPPTGTTTFNWLEALTEGTTIAFFMTDARGRNGGTSRLLTVGPSAETSCLAVASTQRPSSTLPPSASTPPRTSQSRPSSPPASSASNVTEGANKDGKDNAESTGSSKTGIIVGAAAGGFVLLGVLAFVVVFCFKRKNKQNAVNDDKFTPNSYGAANTNPTGKPTYLLPSAYSSSTTNLAPANVTAPYAQDTYASSQTGSATAPYAQNTYASSQTGNSIYAPPTEVASTYGGYQPSAHSAAPQSSPYPQSNHGNLPPAVSPYYQGDYGANGSQVALMAAGTAYAQPNDGGMYSGYGAQGAPSAQTPYGAYGGYNQTGYPQGAAAATGAAAGAAYGYGQQHQYAPQSTSSYGRQQGQLVARNADPAEAAYDPYAVQNTYPPPPPSQASTGSSSNEKRGPPPSAAPTRVIQHKDIEDNLEILDELPPQYSESRAPIPGLLSSAPLQDRKG</sequence>
<name>A0A5C3LCG6_COPMA</name>
<keyword evidence="5" id="KW-1185">Reference proteome</keyword>
<feature type="signal peptide" evidence="3">
    <location>
        <begin position="1"/>
        <end position="21"/>
    </location>
</feature>
<keyword evidence="2" id="KW-0812">Transmembrane</keyword>
<dbReference type="EMBL" id="ML210146">
    <property type="protein sequence ID" value="TFK30335.1"/>
    <property type="molecule type" value="Genomic_DNA"/>
</dbReference>
<dbReference type="OrthoDB" id="2591431at2759"/>
<dbReference type="AlphaFoldDB" id="A0A5C3LCG6"/>
<organism evidence="4 5">
    <name type="scientific">Coprinopsis marcescibilis</name>
    <name type="common">Agaric fungus</name>
    <name type="synonym">Psathyrella marcescibilis</name>
    <dbReference type="NCBI Taxonomy" id="230819"/>
    <lineage>
        <taxon>Eukaryota</taxon>
        <taxon>Fungi</taxon>
        <taxon>Dikarya</taxon>
        <taxon>Basidiomycota</taxon>
        <taxon>Agaricomycotina</taxon>
        <taxon>Agaricomycetes</taxon>
        <taxon>Agaricomycetidae</taxon>
        <taxon>Agaricales</taxon>
        <taxon>Agaricineae</taxon>
        <taxon>Psathyrellaceae</taxon>
        <taxon>Coprinopsis</taxon>
    </lineage>
</organism>
<reference evidence="4 5" key="1">
    <citation type="journal article" date="2019" name="Nat. Ecol. Evol.">
        <title>Megaphylogeny resolves global patterns of mushroom evolution.</title>
        <authorList>
            <person name="Varga T."/>
            <person name="Krizsan K."/>
            <person name="Foldi C."/>
            <person name="Dima B."/>
            <person name="Sanchez-Garcia M."/>
            <person name="Sanchez-Ramirez S."/>
            <person name="Szollosi G.J."/>
            <person name="Szarkandi J.G."/>
            <person name="Papp V."/>
            <person name="Albert L."/>
            <person name="Andreopoulos W."/>
            <person name="Angelini C."/>
            <person name="Antonin V."/>
            <person name="Barry K.W."/>
            <person name="Bougher N.L."/>
            <person name="Buchanan P."/>
            <person name="Buyck B."/>
            <person name="Bense V."/>
            <person name="Catcheside P."/>
            <person name="Chovatia M."/>
            <person name="Cooper J."/>
            <person name="Damon W."/>
            <person name="Desjardin D."/>
            <person name="Finy P."/>
            <person name="Geml J."/>
            <person name="Haridas S."/>
            <person name="Hughes K."/>
            <person name="Justo A."/>
            <person name="Karasinski D."/>
            <person name="Kautmanova I."/>
            <person name="Kiss B."/>
            <person name="Kocsube S."/>
            <person name="Kotiranta H."/>
            <person name="LaButti K.M."/>
            <person name="Lechner B.E."/>
            <person name="Liimatainen K."/>
            <person name="Lipzen A."/>
            <person name="Lukacs Z."/>
            <person name="Mihaltcheva S."/>
            <person name="Morgado L.N."/>
            <person name="Niskanen T."/>
            <person name="Noordeloos M.E."/>
            <person name="Ohm R.A."/>
            <person name="Ortiz-Santana B."/>
            <person name="Ovrebo C."/>
            <person name="Racz N."/>
            <person name="Riley R."/>
            <person name="Savchenko A."/>
            <person name="Shiryaev A."/>
            <person name="Soop K."/>
            <person name="Spirin V."/>
            <person name="Szebenyi C."/>
            <person name="Tomsovsky M."/>
            <person name="Tulloss R.E."/>
            <person name="Uehling J."/>
            <person name="Grigoriev I.V."/>
            <person name="Vagvolgyi C."/>
            <person name="Papp T."/>
            <person name="Martin F.M."/>
            <person name="Miettinen O."/>
            <person name="Hibbett D.S."/>
            <person name="Nagy L.G."/>
        </authorList>
    </citation>
    <scope>NUCLEOTIDE SEQUENCE [LARGE SCALE GENOMIC DNA]</scope>
    <source>
        <strain evidence="4 5">CBS 121175</strain>
    </source>
</reference>
<evidence type="ECO:0000256" key="3">
    <source>
        <dbReference type="SAM" id="SignalP"/>
    </source>
</evidence>
<accession>A0A5C3LCG6</accession>
<evidence type="ECO:0000256" key="2">
    <source>
        <dbReference type="SAM" id="Phobius"/>
    </source>
</evidence>
<evidence type="ECO:0008006" key="6">
    <source>
        <dbReference type="Google" id="ProtNLM"/>
    </source>
</evidence>
<evidence type="ECO:0000313" key="5">
    <source>
        <dbReference type="Proteomes" id="UP000307440"/>
    </source>
</evidence>
<feature type="region of interest" description="Disordered" evidence="1">
    <location>
        <begin position="215"/>
        <end position="270"/>
    </location>
</feature>
<feature type="region of interest" description="Disordered" evidence="1">
    <location>
        <begin position="536"/>
        <end position="612"/>
    </location>
</feature>
<dbReference type="STRING" id="230819.A0A5C3LCG6"/>
<feature type="transmembrane region" description="Helical" evidence="2">
    <location>
        <begin position="275"/>
        <end position="298"/>
    </location>
</feature>
<feature type="chain" id="PRO_5022896457" description="Alpha/beta-hydrolase" evidence="3">
    <location>
        <begin position="22"/>
        <end position="612"/>
    </location>
</feature>